<dbReference type="InterPro" id="IPR057366">
    <property type="entry name" value="TRPM-like"/>
</dbReference>
<dbReference type="PANTHER" id="PTHR13800">
    <property type="entry name" value="TRANSIENT RECEPTOR POTENTIAL CATION CHANNEL, SUBFAMILY M, MEMBER 6"/>
    <property type="match status" value="1"/>
</dbReference>
<evidence type="ECO:0000313" key="7">
    <source>
        <dbReference type="EMBL" id="VDO79887.1"/>
    </source>
</evidence>
<feature type="domain" description="TRPM-like" evidence="6">
    <location>
        <begin position="1"/>
        <end position="96"/>
    </location>
</feature>
<keyword evidence="8" id="KW-1185">Reference proteome</keyword>
<accession>A0A183I932</accession>
<evidence type="ECO:0000313" key="8">
    <source>
        <dbReference type="Proteomes" id="UP000270296"/>
    </source>
</evidence>
<feature type="region of interest" description="Disordered" evidence="5">
    <location>
        <begin position="149"/>
        <end position="187"/>
    </location>
</feature>
<keyword evidence="2" id="KW-0812">Transmembrane</keyword>
<protein>
    <submittedName>
        <fullName evidence="9">BTB/POZ domain-containing protein</fullName>
    </submittedName>
</protein>
<evidence type="ECO:0000256" key="5">
    <source>
        <dbReference type="SAM" id="MobiDB-lite"/>
    </source>
</evidence>
<evidence type="ECO:0000313" key="9">
    <source>
        <dbReference type="WBParaSite" id="SBAD_0000013701-mRNA-1"/>
    </source>
</evidence>
<dbReference type="GO" id="GO:0005261">
    <property type="term" value="F:monoatomic cation channel activity"/>
    <property type="evidence" value="ECO:0007669"/>
    <property type="project" value="TreeGrafter"/>
</dbReference>
<keyword evidence="3" id="KW-1133">Transmembrane helix</keyword>
<feature type="region of interest" description="Disordered" evidence="5">
    <location>
        <begin position="229"/>
        <end position="250"/>
    </location>
</feature>
<keyword evidence="4" id="KW-0472">Membrane</keyword>
<evidence type="ECO:0000256" key="1">
    <source>
        <dbReference type="ARBA" id="ARBA00004141"/>
    </source>
</evidence>
<organism evidence="9">
    <name type="scientific">Soboliphyme baturini</name>
    <dbReference type="NCBI Taxonomy" id="241478"/>
    <lineage>
        <taxon>Eukaryota</taxon>
        <taxon>Metazoa</taxon>
        <taxon>Ecdysozoa</taxon>
        <taxon>Nematoda</taxon>
        <taxon>Enoplea</taxon>
        <taxon>Dorylaimia</taxon>
        <taxon>Dioctophymatida</taxon>
        <taxon>Dioctophymatoidea</taxon>
        <taxon>Soboliphymatidae</taxon>
        <taxon>Soboliphyme</taxon>
    </lineage>
</organism>
<name>A0A183I932_9BILA</name>
<evidence type="ECO:0000259" key="6">
    <source>
        <dbReference type="Pfam" id="PF25508"/>
    </source>
</evidence>
<dbReference type="AlphaFoldDB" id="A0A183I932"/>
<dbReference type="GO" id="GO:0030001">
    <property type="term" value="P:metal ion transport"/>
    <property type="evidence" value="ECO:0007669"/>
    <property type="project" value="TreeGrafter"/>
</dbReference>
<feature type="compositionally biased region" description="Acidic residues" evidence="5">
    <location>
        <begin position="157"/>
        <end position="181"/>
    </location>
</feature>
<dbReference type="OrthoDB" id="301415at2759"/>
<evidence type="ECO:0000256" key="3">
    <source>
        <dbReference type="ARBA" id="ARBA00022989"/>
    </source>
</evidence>
<proteinExistence type="predicted"/>
<comment type="subcellular location">
    <subcellularLocation>
        <location evidence="1">Membrane</location>
        <topology evidence="1">Multi-pass membrane protein</topology>
    </subcellularLocation>
</comment>
<dbReference type="PANTHER" id="PTHR13800:SF1">
    <property type="entry name" value="TRANSIENT RECEPTOR POTENTIAL CATION CHANNEL TRPM"/>
    <property type="match status" value="1"/>
</dbReference>
<evidence type="ECO:0000256" key="2">
    <source>
        <dbReference type="ARBA" id="ARBA00022692"/>
    </source>
</evidence>
<dbReference type="Pfam" id="PF25508">
    <property type="entry name" value="TRPM2"/>
    <property type="match status" value="1"/>
</dbReference>
<gene>
    <name evidence="7" type="ORF">SBAD_LOCUS126</name>
</gene>
<dbReference type="InterPro" id="IPR050927">
    <property type="entry name" value="TRPM"/>
</dbReference>
<dbReference type="WBParaSite" id="SBAD_0000013701-mRNA-1">
    <property type="protein sequence ID" value="SBAD_0000013701-mRNA-1"/>
    <property type="gene ID" value="SBAD_0000013701"/>
</dbReference>
<reference evidence="9" key="1">
    <citation type="submission" date="2016-06" db="UniProtKB">
        <authorList>
            <consortium name="WormBaseParasite"/>
        </authorList>
    </citation>
    <scope>IDENTIFICATION</scope>
</reference>
<evidence type="ECO:0000256" key="4">
    <source>
        <dbReference type="ARBA" id="ARBA00023136"/>
    </source>
</evidence>
<reference evidence="7 8" key="2">
    <citation type="submission" date="2018-11" db="EMBL/GenBank/DDBJ databases">
        <authorList>
            <consortium name="Pathogen Informatics"/>
        </authorList>
    </citation>
    <scope>NUCLEOTIDE SEQUENCE [LARGE SCALE GENOMIC DNA]</scope>
</reference>
<dbReference type="GO" id="GO:0005886">
    <property type="term" value="C:plasma membrane"/>
    <property type="evidence" value="ECO:0007669"/>
    <property type="project" value="TreeGrafter"/>
</dbReference>
<sequence>MWEHGDEPLAKALIGHKLMKSMMKEAKDDFLEMELHDELKKGADLFKDLAYDLLEQCYQVNDDLTMRLLTYELKNWSRKNCISLAALANHKKFIAHPCCQLLLGDLWLGGLRVRKNVNLKILMAVLLPPMILTLTFKTREELLLQAQTAEEHHENVNDDDASDSESDSGESVYDTEMDAESCAETPSRDTLKGSYFLKFRSRRLSLCTDPRLHLTDEVKTVDTVVNKGCGGSRRRSRKEHQMVDSVPNSTSAVINKSASASFPISASSFRCLNAVHIFSILDENKLGL</sequence>
<dbReference type="EMBL" id="UZAM01000197">
    <property type="protein sequence ID" value="VDO79887.1"/>
    <property type="molecule type" value="Genomic_DNA"/>
</dbReference>
<dbReference type="Proteomes" id="UP000270296">
    <property type="component" value="Unassembled WGS sequence"/>
</dbReference>